<proteinExistence type="predicted"/>
<dbReference type="GeneID" id="26839494"/>
<keyword evidence="1" id="KW-0175">Coiled coil</keyword>
<dbReference type="Proteomes" id="UP000054251">
    <property type="component" value="Unassembled WGS sequence"/>
</dbReference>
<comment type="caution">
    <text evidence="2">The sequence shown here is derived from an EMBL/GenBank/DDBJ whole genome shotgun (WGS) entry which is preliminary data.</text>
</comment>
<evidence type="ECO:0000256" key="1">
    <source>
        <dbReference type="SAM" id="Coils"/>
    </source>
</evidence>
<evidence type="ECO:0000313" key="3">
    <source>
        <dbReference type="Proteomes" id="UP000054251"/>
    </source>
</evidence>
<dbReference type="AlphaFoldDB" id="A0A0V1Q034"/>
<reference evidence="2 3" key="1">
    <citation type="submission" date="2015-11" db="EMBL/GenBank/DDBJ databases">
        <title>The genome of Debaryomyces fabryi.</title>
        <authorList>
            <person name="Tafer H."/>
            <person name="Lopandic K."/>
        </authorList>
    </citation>
    <scope>NUCLEOTIDE SEQUENCE [LARGE SCALE GENOMIC DNA]</scope>
    <source>
        <strain evidence="2 3">CBS 789</strain>
    </source>
</reference>
<evidence type="ECO:0000313" key="2">
    <source>
        <dbReference type="EMBL" id="KSA01740.1"/>
    </source>
</evidence>
<sequence>MTQINDESLSMFFDSDFNPSNYVDALFQSISNNKLQSQVYSKTNLQSLSNKCSNLVTHLDYHTSELSNDLINQIEVLQNSSKVITQGLNNDEVPNALNDMTRLQYFINTLNNSILLLQTDIKQVNEELNENNESQPESIDNLIKLKSIKNNLYQVLVIFERLNSININNPDSTTVESFQSSLNNLYDTIRNQLSNEKNEINQLLVTNINELVNLLPLLQNLTNFYPIYKRFTSKLNTELDHYLNTNKHV</sequence>
<dbReference type="RefSeq" id="XP_015467842.1">
    <property type="nucleotide sequence ID" value="XM_015611315.1"/>
</dbReference>
<dbReference type="OrthoDB" id="4064682at2759"/>
<dbReference type="EMBL" id="LMYN01000044">
    <property type="protein sequence ID" value="KSA01740.1"/>
    <property type="molecule type" value="Genomic_DNA"/>
</dbReference>
<keyword evidence="3" id="KW-1185">Reference proteome</keyword>
<name>A0A0V1Q034_9ASCO</name>
<accession>A0A0V1Q034</accession>
<gene>
    <name evidence="2" type="ORF">AC631_02485</name>
</gene>
<dbReference type="Gene3D" id="6.10.250.2790">
    <property type="match status" value="1"/>
</dbReference>
<protein>
    <submittedName>
        <fullName evidence="2">Uncharacterized protein</fullName>
    </submittedName>
</protein>
<organism evidence="2 3">
    <name type="scientific">Debaryomyces fabryi</name>
    <dbReference type="NCBI Taxonomy" id="58627"/>
    <lineage>
        <taxon>Eukaryota</taxon>
        <taxon>Fungi</taxon>
        <taxon>Dikarya</taxon>
        <taxon>Ascomycota</taxon>
        <taxon>Saccharomycotina</taxon>
        <taxon>Pichiomycetes</taxon>
        <taxon>Debaryomycetaceae</taxon>
        <taxon>Debaryomyces</taxon>
    </lineage>
</organism>
<feature type="coiled-coil region" evidence="1">
    <location>
        <begin position="107"/>
        <end position="134"/>
    </location>
</feature>